<dbReference type="EMBL" id="JABKAU010000004">
    <property type="protein sequence ID" value="NVO30151.1"/>
    <property type="molecule type" value="Genomic_DNA"/>
</dbReference>
<dbReference type="RefSeq" id="WP_176906860.1">
    <property type="nucleotide sequence ID" value="NZ_JABKAU010000004.1"/>
</dbReference>
<evidence type="ECO:0000313" key="1">
    <source>
        <dbReference type="EMBL" id="NVO30151.1"/>
    </source>
</evidence>
<evidence type="ECO:0000313" key="2">
    <source>
        <dbReference type="Proteomes" id="UP000565521"/>
    </source>
</evidence>
<protein>
    <submittedName>
        <fullName evidence="1">Uncharacterized protein</fullName>
    </submittedName>
</protein>
<comment type="caution">
    <text evidence="1">The sequence shown here is derived from an EMBL/GenBank/DDBJ whole genome shotgun (WGS) entry which is preliminary data.</text>
</comment>
<gene>
    <name evidence="1" type="ORF">HW554_02935</name>
</gene>
<accession>A0A7Y7U3Z1</accession>
<dbReference type="Proteomes" id="UP000565521">
    <property type="component" value="Unassembled WGS sequence"/>
</dbReference>
<sequence>MTPEERLDQLEPLLSETTAILDRHTAQLRQHATLLRQLVQATESNTQLMQQLLVGQANCLEQLALLNAPLPQPVETSTPTLFSLVDYTPDPAQRLEELETRLDTMGSQLETLGSKMDLILTKLIRVYINN</sequence>
<organism evidence="1 2">
    <name type="scientific">Hymenobacter lapidiphilus</name>
    <dbReference type="NCBI Taxonomy" id="2608003"/>
    <lineage>
        <taxon>Bacteria</taxon>
        <taxon>Pseudomonadati</taxon>
        <taxon>Bacteroidota</taxon>
        <taxon>Cytophagia</taxon>
        <taxon>Cytophagales</taxon>
        <taxon>Hymenobacteraceae</taxon>
        <taxon>Hymenobacter</taxon>
    </lineage>
</organism>
<proteinExistence type="predicted"/>
<name>A0A7Y7U3Z1_9BACT</name>
<dbReference type="AlphaFoldDB" id="A0A7Y7U3Z1"/>
<reference evidence="1 2" key="1">
    <citation type="submission" date="2020-05" db="EMBL/GenBank/DDBJ databases">
        <title>Hymenobacter terrestris sp. nov. and Hymenobacter lapidiphilus sp. nov., isolated from regoliths in Antarctica.</title>
        <authorList>
            <person name="Sedlacek I."/>
            <person name="Pantucek R."/>
            <person name="Zeman M."/>
            <person name="Holochova P."/>
            <person name="Kralova S."/>
            <person name="Stankova E."/>
            <person name="Sedo O."/>
            <person name="Micenkova L."/>
            <person name="Svec P."/>
            <person name="Gupta V."/>
            <person name="Sood U."/>
            <person name="Korpole U.S."/>
            <person name="Lal R."/>
        </authorList>
    </citation>
    <scope>NUCLEOTIDE SEQUENCE [LARGE SCALE GENOMIC DNA]</scope>
    <source>
        <strain evidence="1 2">P5342</strain>
    </source>
</reference>
<keyword evidence="2" id="KW-1185">Reference proteome</keyword>